<dbReference type="PROSITE" id="PS50106">
    <property type="entry name" value="PDZ"/>
    <property type="match status" value="1"/>
</dbReference>
<dbReference type="GO" id="GO:0006508">
    <property type="term" value="P:proteolysis"/>
    <property type="evidence" value="ECO:0007669"/>
    <property type="project" value="UniProtKB-KW"/>
</dbReference>
<dbReference type="SMART" id="SM00228">
    <property type="entry name" value="PDZ"/>
    <property type="match status" value="1"/>
</dbReference>
<evidence type="ECO:0000256" key="2">
    <source>
        <dbReference type="ARBA" id="ARBA00022670"/>
    </source>
</evidence>
<organism evidence="7 8">
    <name type="scientific">Rubinisphaera italica</name>
    <dbReference type="NCBI Taxonomy" id="2527969"/>
    <lineage>
        <taxon>Bacteria</taxon>
        <taxon>Pseudomonadati</taxon>
        <taxon>Planctomycetota</taxon>
        <taxon>Planctomycetia</taxon>
        <taxon>Planctomycetales</taxon>
        <taxon>Planctomycetaceae</taxon>
        <taxon>Rubinisphaera</taxon>
    </lineage>
</organism>
<dbReference type="PANTHER" id="PTHR32060:SF30">
    <property type="entry name" value="CARBOXY-TERMINAL PROCESSING PROTEASE CTPA"/>
    <property type="match status" value="1"/>
</dbReference>
<dbReference type="SUPFAM" id="SSF50156">
    <property type="entry name" value="PDZ domain-like"/>
    <property type="match status" value="1"/>
</dbReference>
<dbReference type="Pfam" id="PF17820">
    <property type="entry name" value="PDZ_6"/>
    <property type="match status" value="1"/>
</dbReference>
<dbReference type="GO" id="GO:0007165">
    <property type="term" value="P:signal transduction"/>
    <property type="evidence" value="ECO:0007669"/>
    <property type="project" value="TreeGrafter"/>
</dbReference>
<name>A0A5C5XFQ2_9PLAN</name>
<protein>
    <submittedName>
        <fullName evidence="7">Putative CtpA-like serine protease</fullName>
        <ecNumber evidence="7">3.4.21.-</ecNumber>
    </submittedName>
</protein>
<dbReference type="GO" id="GO:0008236">
    <property type="term" value="F:serine-type peptidase activity"/>
    <property type="evidence" value="ECO:0007669"/>
    <property type="project" value="UniProtKB-KW"/>
</dbReference>
<dbReference type="Gene3D" id="3.90.226.10">
    <property type="entry name" value="2-enoyl-CoA Hydratase, Chain A, domain 1"/>
    <property type="match status" value="1"/>
</dbReference>
<dbReference type="InterPro" id="IPR036034">
    <property type="entry name" value="PDZ_sf"/>
</dbReference>
<evidence type="ECO:0000313" key="7">
    <source>
        <dbReference type="EMBL" id="TWT61887.1"/>
    </source>
</evidence>
<evidence type="ECO:0000256" key="5">
    <source>
        <dbReference type="RuleBase" id="RU004404"/>
    </source>
</evidence>
<feature type="domain" description="PDZ" evidence="6">
    <location>
        <begin position="199"/>
        <end position="269"/>
    </location>
</feature>
<dbReference type="PANTHER" id="PTHR32060">
    <property type="entry name" value="TAIL-SPECIFIC PROTEASE"/>
    <property type="match status" value="1"/>
</dbReference>
<dbReference type="SUPFAM" id="SSF52096">
    <property type="entry name" value="ClpP/crotonase"/>
    <property type="match status" value="1"/>
</dbReference>
<evidence type="ECO:0000256" key="1">
    <source>
        <dbReference type="ARBA" id="ARBA00009179"/>
    </source>
</evidence>
<keyword evidence="4 5" id="KW-0720">Serine protease</keyword>
<keyword evidence="8" id="KW-1185">Reference proteome</keyword>
<dbReference type="GO" id="GO:0030288">
    <property type="term" value="C:outer membrane-bounded periplasmic space"/>
    <property type="evidence" value="ECO:0007669"/>
    <property type="project" value="TreeGrafter"/>
</dbReference>
<dbReference type="CDD" id="cd06782">
    <property type="entry name" value="cpPDZ_CPP-like"/>
    <property type="match status" value="1"/>
</dbReference>
<dbReference type="EC" id="3.4.21.-" evidence="7"/>
<dbReference type="RefSeq" id="WP_146503821.1">
    <property type="nucleotide sequence ID" value="NZ_SJPG01000001.1"/>
</dbReference>
<dbReference type="EMBL" id="SJPG01000001">
    <property type="protein sequence ID" value="TWT61887.1"/>
    <property type="molecule type" value="Genomic_DNA"/>
</dbReference>
<dbReference type="AlphaFoldDB" id="A0A5C5XFQ2"/>
<comment type="similarity">
    <text evidence="1 5">Belongs to the peptidase S41A family.</text>
</comment>
<reference evidence="7 8" key="1">
    <citation type="submission" date="2019-02" db="EMBL/GenBank/DDBJ databases">
        <title>Deep-cultivation of Planctomycetes and their phenomic and genomic characterization uncovers novel biology.</title>
        <authorList>
            <person name="Wiegand S."/>
            <person name="Jogler M."/>
            <person name="Boedeker C."/>
            <person name="Pinto D."/>
            <person name="Vollmers J."/>
            <person name="Rivas-Marin E."/>
            <person name="Kohn T."/>
            <person name="Peeters S.H."/>
            <person name="Heuer A."/>
            <person name="Rast P."/>
            <person name="Oberbeckmann S."/>
            <person name="Bunk B."/>
            <person name="Jeske O."/>
            <person name="Meyerdierks A."/>
            <person name="Storesund J.E."/>
            <person name="Kallscheuer N."/>
            <person name="Luecker S."/>
            <person name="Lage O.M."/>
            <person name="Pohl T."/>
            <person name="Merkel B.J."/>
            <person name="Hornburger P."/>
            <person name="Mueller R.-W."/>
            <person name="Bruemmer F."/>
            <person name="Labrenz M."/>
            <person name="Spormann A.M."/>
            <person name="Op Den Camp H."/>
            <person name="Overmann J."/>
            <person name="Amann R."/>
            <person name="Jetten M.S.M."/>
            <person name="Mascher T."/>
            <person name="Medema M.H."/>
            <person name="Devos D.P."/>
            <person name="Kaster A.-K."/>
            <person name="Ovreas L."/>
            <person name="Rohde M."/>
            <person name="Galperin M.Y."/>
            <person name="Jogler C."/>
        </authorList>
    </citation>
    <scope>NUCLEOTIDE SEQUENCE [LARGE SCALE GENOMIC DNA]</scope>
    <source>
        <strain evidence="7 8">Pan54</strain>
    </source>
</reference>
<dbReference type="SMART" id="SM00245">
    <property type="entry name" value="TSPc"/>
    <property type="match status" value="1"/>
</dbReference>
<dbReference type="CDD" id="cd07560">
    <property type="entry name" value="Peptidase_S41_CPP"/>
    <property type="match status" value="1"/>
</dbReference>
<accession>A0A5C5XFQ2</accession>
<proteinExistence type="inferred from homology"/>
<dbReference type="InterPro" id="IPR029045">
    <property type="entry name" value="ClpP/crotonase-like_dom_sf"/>
</dbReference>
<dbReference type="InterPro" id="IPR001478">
    <property type="entry name" value="PDZ"/>
</dbReference>
<dbReference type="NCBIfam" id="TIGR00225">
    <property type="entry name" value="prc"/>
    <property type="match status" value="1"/>
</dbReference>
<dbReference type="Proteomes" id="UP000316095">
    <property type="component" value="Unassembled WGS sequence"/>
</dbReference>
<dbReference type="InterPro" id="IPR041489">
    <property type="entry name" value="PDZ_6"/>
</dbReference>
<dbReference type="OrthoDB" id="9812068at2"/>
<dbReference type="GO" id="GO:0004175">
    <property type="term" value="F:endopeptidase activity"/>
    <property type="evidence" value="ECO:0007669"/>
    <property type="project" value="TreeGrafter"/>
</dbReference>
<sequence>MLNKFKKNWKKWEPSLRLMTLSTMLAFGSLVSTGFGQEQKAQNFAADLSPKAVQSRISYRTNDAKLRQFLSSTNDTQLRTLFMEVSNLIDQRHVDPNTYQDRTKHALNHVAAALENPEFLKANNVKASPETLQRAQAELRRMADAVNVKNANEAAQAMSWSMFQLAGGVGISPAAMGMEFIQGNIDSLDKYSAFNPNVQVSAPRADLKSREELVGIGVEMKQHEKGAVVVRPVQGSPAEKAGVQRGDIISSVNGTATENKSLQDIANLMAGQSGTPVLLQVLRNENVELIHVTRGTLVLESVSEARIIDAANGTAYIRIDQFADETAKQLDAALWKLHNAGMKSLVLDLRGNPGGLLNVCVEMCDKFLPEGTIVSTRGRNYSDNTKQSAQFAKTWKVPMVVLVDGNSASASEIFAAAMQDNGRALIVGRTSYGKGTVQTHLPLRTISGNLKLTTAKFYSPNGREMAGSGVTPDVVIEKNDRITSIDNDIAKALEMIDNGQAQNIVNQMTKKRLPTS</sequence>
<evidence type="ECO:0000259" key="6">
    <source>
        <dbReference type="PROSITE" id="PS50106"/>
    </source>
</evidence>
<evidence type="ECO:0000256" key="4">
    <source>
        <dbReference type="ARBA" id="ARBA00022825"/>
    </source>
</evidence>
<evidence type="ECO:0000256" key="3">
    <source>
        <dbReference type="ARBA" id="ARBA00022801"/>
    </source>
</evidence>
<dbReference type="Gene3D" id="2.30.42.10">
    <property type="match status" value="1"/>
</dbReference>
<dbReference type="InterPro" id="IPR004447">
    <property type="entry name" value="Peptidase_S41A"/>
</dbReference>
<keyword evidence="2 5" id="KW-0645">Protease</keyword>
<keyword evidence="3 5" id="KW-0378">Hydrolase</keyword>
<evidence type="ECO:0000313" key="8">
    <source>
        <dbReference type="Proteomes" id="UP000316095"/>
    </source>
</evidence>
<dbReference type="InterPro" id="IPR005151">
    <property type="entry name" value="Tail-specific_protease"/>
</dbReference>
<gene>
    <name evidence="7" type="ORF">Pan54_26240</name>
</gene>
<dbReference type="Pfam" id="PF03572">
    <property type="entry name" value="Peptidase_S41"/>
    <property type="match status" value="1"/>
</dbReference>
<comment type="caution">
    <text evidence="7">The sequence shown here is derived from an EMBL/GenBank/DDBJ whole genome shotgun (WGS) entry which is preliminary data.</text>
</comment>